<gene>
    <name evidence="1" type="ORF">Zm00014a_036876</name>
</gene>
<organism evidence="1">
    <name type="scientific">Zea mays</name>
    <name type="common">Maize</name>
    <dbReference type="NCBI Taxonomy" id="4577"/>
    <lineage>
        <taxon>Eukaryota</taxon>
        <taxon>Viridiplantae</taxon>
        <taxon>Streptophyta</taxon>
        <taxon>Embryophyta</taxon>
        <taxon>Tracheophyta</taxon>
        <taxon>Spermatophyta</taxon>
        <taxon>Magnoliopsida</taxon>
        <taxon>Liliopsida</taxon>
        <taxon>Poales</taxon>
        <taxon>Poaceae</taxon>
        <taxon>PACMAD clade</taxon>
        <taxon>Panicoideae</taxon>
        <taxon>Andropogonodae</taxon>
        <taxon>Andropogoneae</taxon>
        <taxon>Tripsacinae</taxon>
        <taxon>Zea</taxon>
    </lineage>
</organism>
<reference evidence="1" key="1">
    <citation type="journal article" date="2018" name="Nat. Genet.">
        <title>Extensive intraspecific gene order and gene structural variations between Mo17 and other maize genomes.</title>
        <authorList>
            <person name="Sun S."/>
            <person name="Zhou Y."/>
            <person name="Chen J."/>
            <person name="Shi J."/>
            <person name="Zhao H."/>
            <person name="Zhao H."/>
            <person name="Song W."/>
            <person name="Zhang M."/>
            <person name="Cui Y."/>
            <person name="Dong X."/>
            <person name="Liu H."/>
            <person name="Ma X."/>
            <person name="Jiao Y."/>
            <person name="Wang B."/>
            <person name="Wei X."/>
            <person name="Stein J.C."/>
            <person name="Glaubitz J.C."/>
            <person name="Lu F."/>
            <person name="Yu G."/>
            <person name="Liang C."/>
            <person name="Fengler K."/>
            <person name="Li B."/>
            <person name="Rafalski A."/>
            <person name="Schnable P.S."/>
            <person name="Ware D.H."/>
            <person name="Buckler E.S."/>
            <person name="Lai J."/>
        </authorList>
    </citation>
    <scope>NUCLEOTIDE SEQUENCE [LARGE SCALE GENOMIC DNA]</scope>
    <source>
        <tissue evidence="1">Seedling</tissue>
    </source>
</reference>
<name>A0A3L6E7N1_MAIZE</name>
<protein>
    <submittedName>
        <fullName evidence="1">Uncharacterized protein</fullName>
    </submittedName>
</protein>
<comment type="caution">
    <text evidence="1">The sequence shown here is derived from an EMBL/GenBank/DDBJ whole genome shotgun (WGS) entry which is preliminary data.</text>
</comment>
<dbReference type="Proteomes" id="UP000251960">
    <property type="component" value="Chromosome 6"/>
</dbReference>
<evidence type="ECO:0000313" key="1">
    <source>
        <dbReference type="EMBL" id="PWZ16373.1"/>
    </source>
</evidence>
<dbReference type="EMBL" id="NCVQ01000007">
    <property type="protein sequence ID" value="PWZ16373.1"/>
    <property type="molecule type" value="Genomic_DNA"/>
</dbReference>
<dbReference type="AlphaFoldDB" id="A0A3L6E7N1"/>
<sequence length="28" mass="3152">MSKVVFGKLPHDTRAPSLNYSNSNYILV</sequence>
<proteinExistence type="predicted"/>
<accession>A0A3L6E7N1</accession>